<dbReference type="KEGG" id="suam:BOO69_01005"/>
<dbReference type="AlphaFoldDB" id="A0A1J0WCU6"/>
<reference evidence="5 6" key="1">
    <citation type="submission" date="2016-11" db="EMBL/GenBank/DDBJ databases">
        <title>Complete genome sequence of Sulfitobacter sp. AM1-D1, a toxic bacteria associated with marine dinoflagellate Alexandrium minutum in East China Sea.</title>
        <authorList>
            <person name="Yang Q."/>
            <person name="Zhang X."/>
            <person name="Tian X."/>
        </authorList>
    </citation>
    <scope>NUCLEOTIDE SEQUENCE [LARGE SCALE GENOMIC DNA]</scope>
    <source>
        <strain evidence="5 6">AM1-D1</strain>
    </source>
</reference>
<dbReference type="SFLD" id="SFLDG00358">
    <property type="entry name" value="Main_(cytGST)"/>
    <property type="match status" value="1"/>
</dbReference>
<dbReference type="Pfam" id="PF13417">
    <property type="entry name" value="GST_N_3"/>
    <property type="match status" value="1"/>
</dbReference>
<name>A0A1J0WCU6_9RHOB</name>
<dbReference type="OrthoDB" id="9797500at2"/>
<keyword evidence="2" id="KW-0808">Transferase</keyword>
<dbReference type="InterPro" id="IPR040079">
    <property type="entry name" value="Glutathione_S-Trfase"/>
</dbReference>
<proteinExistence type="predicted"/>
<dbReference type="EMBL" id="CP018076">
    <property type="protein sequence ID" value="APE42143.1"/>
    <property type="molecule type" value="Genomic_DNA"/>
</dbReference>
<dbReference type="SUPFAM" id="SSF47616">
    <property type="entry name" value="GST C-terminal domain-like"/>
    <property type="match status" value="1"/>
</dbReference>
<dbReference type="GO" id="GO:0043295">
    <property type="term" value="F:glutathione binding"/>
    <property type="evidence" value="ECO:0007669"/>
    <property type="project" value="TreeGrafter"/>
</dbReference>
<feature type="domain" description="GST N-terminal" evidence="3">
    <location>
        <begin position="3"/>
        <end position="81"/>
    </location>
</feature>
<protein>
    <recommendedName>
        <fullName evidence="1">glutathione transferase</fullName>
        <ecNumber evidence="1">2.5.1.18</ecNumber>
    </recommendedName>
</protein>
<dbReference type="InterPro" id="IPR004045">
    <property type="entry name" value="Glutathione_S-Trfase_N"/>
</dbReference>
<dbReference type="InterPro" id="IPR036249">
    <property type="entry name" value="Thioredoxin-like_sf"/>
</dbReference>
<dbReference type="CDD" id="cd00299">
    <property type="entry name" value="GST_C_family"/>
    <property type="match status" value="1"/>
</dbReference>
<gene>
    <name evidence="5" type="ORF">BOO69_01005</name>
</gene>
<dbReference type="PANTHER" id="PTHR43900">
    <property type="entry name" value="GLUTATHIONE S-TRANSFERASE RHO"/>
    <property type="match status" value="1"/>
</dbReference>
<accession>A0A1J0WCU6</accession>
<dbReference type="Gene3D" id="3.40.30.10">
    <property type="entry name" value="Glutaredoxin"/>
    <property type="match status" value="1"/>
</dbReference>
<evidence type="ECO:0000313" key="6">
    <source>
        <dbReference type="Proteomes" id="UP000181897"/>
    </source>
</evidence>
<dbReference type="PANTHER" id="PTHR43900:SF3">
    <property type="entry name" value="GLUTATHIONE S-TRANSFERASE RHO"/>
    <property type="match status" value="1"/>
</dbReference>
<evidence type="ECO:0000313" key="5">
    <source>
        <dbReference type="EMBL" id="APE42143.1"/>
    </source>
</evidence>
<dbReference type="SFLD" id="SFLDS00019">
    <property type="entry name" value="Glutathione_Transferase_(cytos"/>
    <property type="match status" value="1"/>
</dbReference>
<evidence type="ECO:0000256" key="1">
    <source>
        <dbReference type="ARBA" id="ARBA00012452"/>
    </source>
</evidence>
<keyword evidence="6" id="KW-1185">Reference proteome</keyword>
<dbReference type="EC" id="2.5.1.18" evidence="1"/>
<evidence type="ECO:0000256" key="2">
    <source>
        <dbReference type="ARBA" id="ARBA00022679"/>
    </source>
</evidence>
<dbReference type="Gene3D" id="1.20.1050.10">
    <property type="match status" value="1"/>
</dbReference>
<dbReference type="Proteomes" id="UP000181897">
    <property type="component" value="Chromosome"/>
</dbReference>
<evidence type="ECO:0000259" key="3">
    <source>
        <dbReference type="PROSITE" id="PS50404"/>
    </source>
</evidence>
<dbReference type="STRING" id="1917485.BOO69_01005"/>
<feature type="domain" description="GST C-terminal" evidence="4">
    <location>
        <begin position="86"/>
        <end position="214"/>
    </location>
</feature>
<evidence type="ECO:0000259" key="4">
    <source>
        <dbReference type="PROSITE" id="PS50405"/>
    </source>
</evidence>
<dbReference type="InterPro" id="IPR036282">
    <property type="entry name" value="Glutathione-S-Trfase_C_sf"/>
</dbReference>
<dbReference type="SUPFAM" id="SSF52833">
    <property type="entry name" value="Thioredoxin-like"/>
    <property type="match status" value="1"/>
</dbReference>
<dbReference type="RefSeq" id="WP_071969500.1">
    <property type="nucleotide sequence ID" value="NZ_CP018076.1"/>
</dbReference>
<dbReference type="PROSITE" id="PS50404">
    <property type="entry name" value="GST_NTER"/>
    <property type="match status" value="1"/>
</dbReference>
<organism evidence="5 6">
    <name type="scientific">Sulfitobacter alexandrii</name>
    <dbReference type="NCBI Taxonomy" id="1917485"/>
    <lineage>
        <taxon>Bacteria</taxon>
        <taxon>Pseudomonadati</taxon>
        <taxon>Pseudomonadota</taxon>
        <taxon>Alphaproteobacteria</taxon>
        <taxon>Rhodobacterales</taxon>
        <taxon>Roseobacteraceae</taxon>
        <taxon>Sulfitobacter</taxon>
    </lineage>
</organism>
<dbReference type="GO" id="GO:0004364">
    <property type="term" value="F:glutathione transferase activity"/>
    <property type="evidence" value="ECO:0007669"/>
    <property type="project" value="UniProtKB-EC"/>
</dbReference>
<dbReference type="Pfam" id="PF00043">
    <property type="entry name" value="GST_C"/>
    <property type="match status" value="1"/>
</dbReference>
<sequence length="215" mass="23621">MAEPFELIGFRYSVYTRIVRIALIETGTDASYLEVDPFSDSPALERFTPLGLVPVLRHGDFTLTETAAILRYLARVTGTDRLMPRDPRALARMEQVMGVADTSLYWPLVRQVFSHGFFAPQMGEPYDPEQVTAGLEAGRNGLRLLDGIAEEGLVLRGDAMTLADLHLAPMIDYFTRVAAGAEMLASHPALSAWWSGMAGSPLLLASEPFPDVPRP</sequence>
<dbReference type="InterPro" id="IPR004046">
    <property type="entry name" value="GST_C"/>
</dbReference>
<dbReference type="InterPro" id="IPR010987">
    <property type="entry name" value="Glutathione-S-Trfase_C-like"/>
</dbReference>
<dbReference type="PROSITE" id="PS50405">
    <property type="entry name" value="GST_CTER"/>
    <property type="match status" value="1"/>
</dbReference>
<dbReference type="GO" id="GO:0005737">
    <property type="term" value="C:cytoplasm"/>
    <property type="evidence" value="ECO:0007669"/>
    <property type="project" value="TreeGrafter"/>
</dbReference>